<keyword evidence="1 5" id="KW-0699">rRNA-binding</keyword>
<dbReference type="HOGENOM" id="CLU_075939_2_1_12"/>
<comment type="similarity">
    <text evidence="5">Belongs to the bacterial ribosomal protein bL25 family. CTC subfamily.</text>
</comment>
<dbReference type="CDD" id="cd00495">
    <property type="entry name" value="Ribosomal_L25_TL5_CTC"/>
    <property type="match status" value="1"/>
</dbReference>
<dbReference type="SUPFAM" id="SSF50715">
    <property type="entry name" value="Ribosomal protein L25-like"/>
    <property type="match status" value="1"/>
</dbReference>
<dbReference type="Gene3D" id="2.170.120.20">
    <property type="entry name" value="Ribosomal protein L25, beta domain"/>
    <property type="match status" value="1"/>
</dbReference>
<accession>F8F082</accession>
<dbReference type="InterPro" id="IPR020056">
    <property type="entry name" value="Rbsml_bL25/Gln-tRNA_synth_N"/>
</dbReference>
<protein>
    <recommendedName>
        <fullName evidence="5">Large ribosomal subunit protein bL25</fullName>
    </recommendedName>
    <alternativeName>
        <fullName evidence="5">General stress protein CTC</fullName>
    </alternativeName>
</protein>
<evidence type="ECO:0000313" key="8">
    <source>
        <dbReference type="EMBL" id="AEJ18946.1"/>
    </source>
</evidence>
<dbReference type="Pfam" id="PF01386">
    <property type="entry name" value="Ribosomal_L25p"/>
    <property type="match status" value="1"/>
</dbReference>
<keyword evidence="4 5" id="KW-0687">Ribonucleoprotein</keyword>
<dbReference type="InterPro" id="IPR037121">
    <property type="entry name" value="Ribosomal_bL25_C"/>
</dbReference>
<keyword evidence="9" id="KW-1185">Reference proteome</keyword>
<keyword evidence="2 5" id="KW-0694">RNA-binding</keyword>
<dbReference type="KEGG" id="scd:Spica_0792"/>
<dbReference type="RefSeq" id="WP_013968257.1">
    <property type="nucleotide sequence ID" value="NC_015732.1"/>
</dbReference>
<name>F8F082_GRAC1</name>
<dbReference type="NCBIfam" id="TIGR00731">
    <property type="entry name" value="bL25_bact_ctc"/>
    <property type="match status" value="1"/>
</dbReference>
<feature type="domain" description="Large ribosomal subunit protein bL25 L25" evidence="6">
    <location>
        <begin position="6"/>
        <end position="92"/>
    </location>
</feature>
<dbReference type="Pfam" id="PF14693">
    <property type="entry name" value="Ribosomal_TL5_C"/>
    <property type="match status" value="1"/>
</dbReference>
<evidence type="ECO:0000256" key="4">
    <source>
        <dbReference type="ARBA" id="ARBA00023274"/>
    </source>
</evidence>
<evidence type="ECO:0000256" key="5">
    <source>
        <dbReference type="HAMAP-Rule" id="MF_01334"/>
    </source>
</evidence>
<dbReference type="InterPro" id="IPR029751">
    <property type="entry name" value="Ribosomal_L25_dom"/>
</dbReference>
<dbReference type="eggNOG" id="COG1825">
    <property type="taxonomic scope" value="Bacteria"/>
</dbReference>
<comment type="function">
    <text evidence="5">This is one of the proteins that binds to the 5S RNA in the ribosome where it forms part of the central protuberance.</text>
</comment>
<dbReference type="OrthoDB" id="9790002at2"/>
<dbReference type="STRING" id="744872.Spica_0792"/>
<dbReference type="Proteomes" id="UP000000503">
    <property type="component" value="Chromosome"/>
</dbReference>
<dbReference type="GO" id="GO:0022625">
    <property type="term" value="C:cytosolic large ribosomal subunit"/>
    <property type="evidence" value="ECO:0007669"/>
    <property type="project" value="TreeGrafter"/>
</dbReference>
<evidence type="ECO:0000256" key="2">
    <source>
        <dbReference type="ARBA" id="ARBA00022884"/>
    </source>
</evidence>
<evidence type="ECO:0000256" key="1">
    <source>
        <dbReference type="ARBA" id="ARBA00022730"/>
    </source>
</evidence>
<dbReference type="PANTHER" id="PTHR33284">
    <property type="entry name" value="RIBOSOMAL PROTEIN L25/GLN-TRNA SYNTHETASE, ANTI-CODON-BINDING DOMAIN-CONTAINING PROTEIN"/>
    <property type="match status" value="1"/>
</dbReference>
<evidence type="ECO:0000313" key="9">
    <source>
        <dbReference type="Proteomes" id="UP000000503"/>
    </source>
</evidence>
<dbReference type="InterPro" id="IPR020930">
    <property type="entry name" value="Ribosomal_uL5_bac-type"/>
</dbReference>
<dbReference type="GO" id="GO:0006412">
    <property type="term" value="P:translation"/>
    <property type="evidence" value="ECO:0007669"/>
    <property type="project" value="UniProtKB-UniRule"/>
</dbReference>
<gene>
    <name evidence="5" type="primary">rplY</name>
    <name evidence="5" type="synonym">ctc</name>
    <name evidence="8" type="ordered locus">Spica_0792</name>
</gene>
<reference evidence="9" key="1">
    <citation type="journal article" date="2013" name="Stand. Genomic Sci.">
        <title>Genome sequence of the thermophilic fresh-water bacterium Spirochaeta caldaria type strain (H1(T)), reclassification of Spirochaeta caldaria, Spirochaeta stenostrepta, and Spirochaeta zuelzerae in the genus Treponema as Treponema caldaria comb. nov., Treponema stenostrepta comb. nov., and Treponema zuelzerae comb. nov., and emendation of the genus Treponema.</title>
        <authorList>
            <person name="Abt B."/>
            <person name="Goker M."/>
            <person name="Scheuner C."/>
            <person name="Han C."/>
            <person name="Lu M."/>
            <person name="Misra M."/>
            <person name="Lapidus A."/>
            <person name="Nolan M."/>
            <person name="Lucas S."/>
            <person name="Hammon N."/>
            <person name="Deshpande S."/>
            <person name="Cheng J.F."/>
            <person name="Tapia R."/>
            <person name="Goodwin L.A."/>
            <person name="Pitluck S."/>
            <person name="Liolios K."/>
            <person name="Pagani I."/>
            <person name="Ivanova N."/>
            <person name="Mavromatis K."/>
            <person name="Mikhailova N."/>
            <person name="Huntemann M."/>
            <person name="Pati A."/>
            <person name="Chen A."/>
            <person name="Palaniappan K."/>
            <person name="Land M."/>
            <person name="Hauser L."/>
            <person name="Jeffries C.D."/>
            <person name="Rohde M."/>
            <person name="Spring S."/>
            <person name="Gronow S."/>
            <person name="Detter J.C."/>
            <person name="Bristow J."/>
            <person name="Eisen J.A."/>
            <person name="Markowitz V."/>
            <person name="Hugenholtz P."/>
            <person name="Kyrpides N.C."/>
            <person name="Woyke T."/>
            <person name="Klenk H.P."/>
        </authorList>
    </citation>
    <scope>NUCLEOTIDE SEQUENCE</scope>
    <source>
        <strain evidence="9">ATCC 51460 / DSM 7334 / H1</strain>
    </source>
</reference>
<sequence>MDHVVLTAQKRAVTGSADAARLRRNGKIPAVVYGRSGQAMSIVLDALDFGRKIKGVSESTLLNLSIDGAQHEVFIKDTQRDIFKGSFIHVDFYEVEKGKTVHAKVPVRVIGTAEGVRLGGILEAPLHELEVECLPKDLPEHIDIDVTNLKANEALHVRDLKLASEIRVLTNPEQVVALVKFAKAEAAAETTVEAAAETAAPAVATEAPKA</sequence>
<dbReference type="Gene3D" id="2.40.240.10">
    <property type="entry name" value="Ribosomal Protein L25, Chain P"/>
    <property type="match status" value="1"/>
</dbReference>
<keyword evidence="3 5" id="KW-0689">Ribosomal protein</keyword>
<dbReference type="InterPro" id="IPR001021">
    <property type="entry name" value="Ribosomal_bL25_long"/>
</dbReference>
<proteinExistence type="inferred from homology"/>
<organism evidence="8 9">
    <name type="scientific">Gracilinema caldarium (strain ATCC 51460 / DSM 7334 / H1)</name>
    <name type="common">Treponema caldarium</name>
    <dbReference type="NCBI Taxonomy" id="744872"/>
    <lineage>
        <taxon>Bacteria</taxon>
        <taxon>Pseudomonadati</taxon>
        <taxon>Spirochaetota</taxon>
        <taxon>Spirochaetia</taxon>
        <taxon>Spirochaetales</taxon>
        <taxon>Breznakiellaceae</taxon>
        <taxon>Gracilinema</taxon>
    </lineage>
</organism>
<dbReference type="GO" id="GO:0008097">
    <property type="term" value="F:5S rRNA binding"/>
    <property type="evidence" value="ECO:0007669"/>
    <property type="project" value="InterPro"/>
</dbReference>
<dbReference type="PANTHER" id="PTHR33284:SF1">
    <property type="entry name" value="RIBOSOMAL PROTEIN L25_GLN-TRNA SYNTHETASE, ANTI-CODON-BINDING DOMAIN-CONTAINING PROTEIN"/>
    <property type="match status" value="1"/>
</dbReference>
<dbReference type="GO" id="GO:0003735">
    <property type="term" value="F:structural constituent of ribosome"/>
    <property type="evidence" value="ECO:0007669"/>
    <property type="project" value="InterPro"/>
</dbReference>
<dbReference type="HAMAP" id="MF_01334">
    <property type="entry name" value="Ribosomal_bL25_CTC"/>
    <property type="match status" value="1"/>
</dbReference>
<dbReference type="AlphaFoldDB" id="F8F082"/>
<evidence type="ECO:0000259" key="7">
    <source>
        <dbReference type="Pfam" id="PF14693"/>
    </source>
</evidence>
<dbReference type="InterPro" id="IPR020057">
    <property type="entry name" value="Ribosomal_bL25_b-dom"/>
</dbReference>
<comment type="subunit">
    <text evidence="5">Part of the 50S ribosomal subunit; part of the 5S rRNA/L5/L18/L25 subcomplex. Contacts the 5S rRNA. Binds to the 5S rRNA independently of L5 and L18.</text>
</comment>
<evidence type="ECO:0000259" key="6">
    <source>
        <dbReference type="Pfam" id="PF01386"/>
    </source>
</evidence>
<feature type="domain" description="Large ribosomal subunit protein bL25 beta" evidence="7">
    <location>
        <begin position="101"/>
        <end position="180"/>
    </location>
</feature>
<evidence type="ECO:0000256" key="3">
    <source>
        <dbReference type="ARBA" id="ARBA00022980"/>
    </source>
</evidence>
<dbReference type="InterPro" id="IPR011035">
    <property type="entry name" value="Ribosomal_bL25/Gln-tRNA_synth"/>
</dbReference>
<dbReference type="EMBL" id="CP002868">
    <property type="protein sequence ID" value="AEJ18946.1"/>
    <property type="molecule type" value="Genomic_DNA"/>
</dbReference>